<dbReference type="KEGG" id="vra:111242696"/>
<dbReference type="RefSeq" id="XP_022642958.1">
    <property type="nucleotide sequence ID" value="XM_022787237.1"/>
</dbReference>
<proteinExistence type="predicted"/>
<gene>
    <name evidence="3" type="primary">LOC111242696</name>
</gene>
<dbReference type="STRING" id="3916.A0A3Q0FGU4"/>
<sequence>MDHMFRRNKKAFRKGELETDQPPPRLSPSQVWRRVKHFPKVSESGINRIEGFGEWHNWTKRGIFWDLPYWKDNLLRHNLDVMHIAKNFFDDIFNTIMNVSGKKRDNENARKDLSLYCARRDLELKAQHNGRLVKPKANFTISKDEARIICQWTKLLKMADGYSSNLAICANIDKSLIAFIFNSSFLVAMQVPEGSSSGIIHPEFPQWFRYQPSQERVLRGLIRERLQKKPRKQLQYVIKVPDTPPLAYGSTQANVRSSHPPRPTPQPTHSTIPTPSRTQRRTSPTIQLTPSIVPSTPNPIVDSTPIIDPSPSIPRTSSSIPSANVQQPSDDPDDVNDPFPNNWPSIEPYEKGQQSWDMLFMLMRCLHKLIFGREHGHMLMSGFARQLKIFLLGSHRPERIWDVLLMLPQEQMQMRTSLRPSAGLM</sequence>
<dbReference type="GeneID" id="111242696"/>
<dbReference type="AlphaFoldDB" id="A0A3Q0FGU4"/>
<reference evidence="2" key="1">
    <citation type="journal article" date="2014" name="Nat. Commun.">
        <title>Genome sequence of mungbean and insights into evolution within Vigna species.</title>
        <authorList>
            <person name="Kang Y.J."/>
            <person name="Kim S.K."/>
            <person name="Kim M.Y."/>
            <person name="Lestari P."/>
            <person name="Kim K.H."/>
            <person name="Ha B.K."/>
            <person name="Jun T.H."/>
            <person name="Hwang W.J."/>
            <person name="Lee T."/>
            <person name="Lee J."/>
            <person name="Shim S."/>
            <person name="Yoon M.Y."/>
            <person name="Jang Y.E."/>
            <person name="Han K.S."/>
            <person name="Taeprayoon P."/>
            <person name="Yoon N."/>
            <person name="Somta P."/>
            <person name="Tanya P."/>
            <person name="Kim K.S."/>
            <person name="Gwag J.G."/>
            <person name="Moon J.K."/>
            <person name="Lee Y.H."/>
            <person name="Park B.S."/>
            <person name="Bombarely A."/>
            <person name="Doyle J.J."/>
            <person name="Jackson S.A."/>
            <person name="Schafleitner R."/>
            <person name="Srinives P."/>
            <person name="Varshney R.K."/>
            <person name="Lee S.H."/>
        </authorList>
    </citation>
    <scope>NUCLEOTIDE SEQUENCE [LARGE SCALE GENOMIC DNA]</scope>
    <source>
        <strain evidence="2">cv. VC1973A</strain>
    </source>
</reference>
<dbReference type="PANTHER" id="PTHR10775:SF193">
    <property type="entry name" value="DUF4216 DOMAIN-CONTAINING PROTEIN"/>
    <property type="match status" value="1"/>
</dbReference>
<evidence type="ECO:0000313" key="3">
    <source>
        <dbReference type="RefSeq" id="XP_022642958.1"/>
    </source>
</evidence>
<name>A0A3Q0FGU4_VIGRR</name>
<feature type="compositionally biased region" description="Low complexity" evidence="1">
    <location>
        <begin position="270"/>
        <end position="287"/>
    </location>
</feature>
<feature type="region of interest" description="Disordered" evidence="1">
    <location>
        <begin position="245"/>
        <end position="344"/>
    </location>
</feature>
<reference evidence="3" key="2">
    <citation type="submission" date="2025-08" db="UniProtKB">
        <authorList>
            <consortium name="RefSeq"/>
        </authorList>
    </citation>
    <scope>IDENTIFICATION</scope>
    <source>
        <tissue evidence="3">Leaf</tissue>
    </source>
</reference>
<dbReference type="OrthoDB" id="1932595at2759"/>
<keyword evidence="2" id="KW-1185">Reference proteome</keyword>
<feature type="compositionally biased region" description="Low complexity" evidence="1">
    <location>
        <begin position="299"/>
        <end position="322"/>
    </location>
</feature>
<dbReference type="Proteomes" id="UP000087766">
    <property type="component" value="Chromosome 10"/>
</dbReference>
<evidence type="ECO:0000256" key="1">
    <source>
        <dbReference type="SAM" id="MobiDB-lite"/>
    </source>
</evidence>
<protein>
    <submittedName>
        <fullName evidence="3">Uncharacterized protein LOC111242696</fullName>
    </submittedName>
</protein>
<organism evidence="2 3">
    <name type="scientific">Vigna radiata var. radiata</name>
    <name type="common">Mung bean</name>
    <name type="synonym">Phaseolus aureus</name>
    <dbReference type="NCBI Taxonomy" id="3916"/>
    <lineage>
        <taxon>Eukaryota</taxon>
        <taxon>Viridiplantae</taxon>
        <taxon>Streptophyta</taxon>
        <taxon>Embryophyta</taxon>
        <taxon>Tracheophyta</taxon>
        <taxon>Spermatophyta</taxon>
        <taxon>Magnoliopsida</taxon>
        <taxon>eudicotyledons</taxon>
        <taxon>Gunneridae</taxon>
        <taxon>Pentapetalae</taxon>
        <taxon>rosids</taxon>
        <taxon>fabids</taxon>
        <taxon>Fabales</taxon>
        <taxon>Fabaceae</taxon>
        <taxon>Papilionoideae</taxon>
        <taxon>50 kb inversion clade</taxon>
        <taxon>NPAAA clade</taxon>
        <taxon>indigoferoid/millettioid clade</taxon>
        <taxon>Phaseoleae</taxon>
        <taxon>Vigna</taxon>
    </lineage>
</organism>
<accession>A0A3Q0FGU4</accession>
<dbReference type="PANTHER" id="PTHR10775">
    <property type="entry name" value="OS08G0208400 PROTEIN"/>
    <property type="match status" value="1"/>
</dbReference>
<evidence type="ECO:0000313" key="2">
    <source>
        <dbReference type="Proteomes" id="UP000087766"/>
    </source>
</evidence>